<dbReference type="CDD" id="cd03216">
    <property type="entry name" value="ABC_Carb_Monos_I"/>
    <property type="match status" value="1"/>
</dbReference>
<dbReference type="EMBL" id="SWLG01000004">
    <property type="protein sequence ID" value="TLS38298.1"/>
    <property type="molecule type" value="Genomic_DNA"/>
</dbReference>
<keyword evidence="5" id="KW-0547">Nucleotide-binding</keyword>
<feature type="domain" description="ABC transporter" evidence="10">
    <location>
        <begin position="4"/>
        <end position="243"/>
    </location>
</feature>
<accession>A0A5R9F9I6</accession>
<keyword evidence="12" id="KW-1185">Reference proteome</keyword>
<dbReference type="InterPro" id="IPR027417">
    <property type="entry name" value="P-loop_NTPase"/>
</dbReference>
<comment type="caution">
    <text evidence="11">The sequence shown here is derived from an EMBL/GenBank/DDBJ whole genome shotgun (WGS) entry which is preliminary data.</text>
</comment>
<dbReference type="PROSITE" id="PS50893">
    <property type="entry name" value="ABC_TRANSPORTER_2"/>
    <property type="match status" value="2"/>
</dbReference>
<dbReference type="Proteomes" id="UP000308230">
    <property type="component" value="Unassembled WGS sequence"/>
</dbReference>
<evidence type="ECO:0000256" key="7">
    <source>
        <dbReference type="ARBA" id="ARBA00023747"/>
    </source>
</evidence>
<dbReference type="InterPro" id="IPR003439">
    <property type="entry name" value="ABC_transporter-like_ATP-bd"/>
</dbReference>
<feature type="domain" description="ABC transporter" evidence="10">
    <location>
        <begin position="254"/>
        <end position="496"/>
    </location>
</feature>
<dbReference type="GO" id="GO:0005886">
    <property type="term" value="C:plasma membrane"/>
    <property type="evidence" value="ECO:0007669"/>
    <property type="project" value="UniProtKB-SubCell"/>
</dbReference>
<comment type="catalytic activity">
    <reaction evidence="9">
        <text>ATP + H2O + (2R,4S)-2-methyl-2,3,3,4-tetrahydroxytetrahydrofuran-[AI-2-binding protein]Side 1 = ADP + phosphate + (2R,4S)-2-methyl-2,3,3,4-tetrahydroxytetrahydrofuranSide 2 + [AI-2-binding protein]Side 1.</text>
        <dbReference type="EC" id="7.6.2.13"/>
    </reaction>
</comment>
<dbReference type="SMART" id="SM00382">
    <property type="entry name" value="AAA"/>
    <property type="match status" value="2"/>
</dbReference>
<protein>
    <recommendedName>
        <fullName evidence="4">Autoinducer 2 import ATP-binding protein LsrA</fullName>
        <ecNumber evidence="8">7.6.2.13</ecNumber>
    </recommendedName>
</protein>
<dbReference type="GO" id="GO:0016887">
    <property type="term" value="F:ATP hydrolysis activity"/>
    <property type="evidence" value="ECO:0007669"/>
    <property type="project" value="InterPro"/>
</dbReference>
<dbReference type="Gene3D" id="3.40.50.300">
    <property type="entry name" value="P-loop containing nucleotide triphosphate hydrolases"/>
    <property type="match status" value="2"/>
</dbReference>
<dbReference type="PROSITE" id="PS00211">
    <property type="entry name" value="ABC_TRANSPORTER_1"/>
    <property type="match status" value="1"/>
</dbReference>
<dbReference type="PANTHER" id="PTHR43790:SF2">
    <property type="entry name" value="AUTOINDUCER 2 IMPORT ATP-BINDING PROTEIN LSRA"/>
    <property type="match status" value="1"/>
</dbReference>
<keyword evidence="6 11" id="KW-0067">ATP-binding</keyword>
<evidence type="ECO:0000313" key="11">
    <source>
        <dbReference type="EMBL" id="TLS38298.1"/>
    </source>
</evidence>
<dbReference type="InterPro" id="IPR017871">
    <property type="entry name" value="ABC_transporter-like_CS"/>
</dbReference>
<organism evidence="11 12">
    <name type="scientific">Exobacillus caeni</name>
    <dbReference type="NCBI Taxonomy" id="2574798"/>
    <lineage>
        <taxon>Bacteria</taxon>
        <taxon>Bacillati</taxon>
        <taxon>Bacillota</taxon>
        <taxon>Bacilli</taxon>
        <taxon>Bacillales</taxon>
        <taxon>Guptibacillaceae</taxon>
        <taxon>Exobacillus</taxon>
    </lineage>
</organism>
<comment type="function">
    <text evidence="7">Part of the ABC transporter complex LsrABCD involved in autoinducer 2 (AI-2) import. Responsible for energy coupling to the transport system.</text>
</comment>
<dbReference type="Pfam" id="PF00005">
    <property type="entry name" value="ABC_tran"/>
    <property type="match status" value="2"/>
</dbReference>
<dbReference type="InterPro" id="IPR003593">
    <property type="entry name" value="AAA+_ATPase"/>
</dbReference>
<comment type="subcellular location">
    <subcellularLocation>
        <location evidence="1">Cell inner membrane</location>
        <topology evidence="1">Peripheral membrane protein</topology>
    </subcellularLocation>
</comment>
<gene>
    <name evidence="11" type="ORF">FCL54_07170</name>
</gene>
<dbReference type="InterPro" id="IPR050107">
    <property type="entry name" value="ABC_carbohydrate_import_ATPase"/>
</dbReference>
<dbReference type="OrthoDB" id="9771863at2"/>
<evidence type="ECO:0000313" key="12">
    <source>
        <dbReference type="Proteomes" id="UP000308230"/>
    </source>
</evidence>
<evidence type="ECO:0000256" key="2">
    <source>
        <dbReference type="ARBA" id="ARBA00009404"/>
    </source>
</evidence>
<evidence type="ECO:0000256" key="6">
    <source>
        <dbReference type="ARBA" id="ARBA00022840"/>
    </source>
</evidence>
<dbReference type="GO" id="GO:0005524">
    <property type="term" value="F:ATP binding"/>
    <property type="evidence" value="ECO:0007669"/>
    <property type="project" value="UniProtKB-KW"/>
</dbReference>
<dbReference type="PANTHER" id="PTHR43790">
    <property type="entry name" value="CARBOHYDRATE TRANSPORT ATP-BINDING PROTEIN MG119-RELATED"/>
    <property type="match status" value="1"/>
</dbReference>
<evidence type="ECO:0000256" key="8">
    <source>
        <dbReference type="ARBA" id="ARBA00023798"/>
    </source>
</evidence>
<evidence type="ECO:0000256" key="9">
    <source>
        <dbReference type="ARBA" id="ARBA00034076"/>
    </source>
</evidence>
<dbReference type="AlphaFoldDB" id="A0A5R9F9I6"/>
<evidence type="ECO:0000256" key="3">
    <source>
        <dbReference type="ARBA" id="ARBA00011262"/>
    </source>
</evidence>
<evidence type="ECO:0000259" key="10">
    <source>
        <dbReference type="PROSITE" id="PS50893"/>
    </source>
</evidence>
<reference evidence="11 12" key="1">
    <citation type="submission" date="2019-04" db="EMBL/GenBank/DDBJ databases">
        <title>Bacillus caeni sp. nov., a bacterium isolated from mangrove sediment.</title>
        <authorList>
            <person name="Huang H."/>
            <person name="Mo K."/>
            <person name="Hu Y."/>
        </authorList>
    </citation>
    <scope>NUCLEOTIDE SEQUENCE [LARGE SCALE GENOMIC DNA]</scope>
    <source>
        <strain evidence="11 12">HB172195</strain>
    </source>
</reference>
<dbReference type="CDD" id="cd03215">
    <property type="entry name" value="ABC_Carb_Monos_II"/>
    <property type="match status" value="1"/>
</dbReference>
<comment type="similarity">
    <text evidence="2">Belongs to the ABC transporter superfamily. AI-2 autoinducer porter (TC 3.A.1.2.8) family.</text>
</comment>
<evidence type="ECO:0000256" key="1">
    <source>
        <dbReference type="ARBA" id="ARBA00004417"/>
    </source>
</evidence>
<name>A0A5R9F9I6_9BACL</name>
<comment type="subunit">
    <text evidence="3">The complex is composed of two ATP-binding proteins (LsrA), two transmembrane proteins (LsrC and LsrD) and a solute-binding protein (LsrB).</text>
</comment>
<evidence type="ECO:0000256" key="5">
    <source>
        <dbReference type="ARBA" id="ARBA00022741"/>
    </source>
</evidence>
<evidence type="ECO:0000256" key="4">
    <source>
        <dbReference type="ARBA" id="ARBA00019459"/>
    </source>
</evidence>
<proteinExistence type="inferred from homology"/>
<sequence>MSKLEMKDICKSFDKTEVLKKVSLSVNSGEVHALLGVNGAGKSTLVKILAGDYEKNNGKILLSGKEISISSPADAKKHGIGIVVQEVDTALFPTLTVAENLAIDSYTNGFKLSRLSWKPIKKRAKALLQEMNISIDVNKPVSECSLSEKQMILIARAVAGNVRYLILDEPTAPLSKKETQTLFTLIQDLKDKGVGIIYISHRMPEIKSISDRFTVMRDGNVIVTEETQKASTDQIIQHMLGRSLKNSERKTKDVSSKPVMKVSDLAVSETGKTIDLTVHEGEIVGIAGLVGAGKSETARALFGADEAKGKWFINGKEQKIRSPLHAIQSGICLVPEERRKEGVLVDRNVRENLSLPAIRSFTRLGWLLAKKEEQSARKGIQQLGVVTSSPNALVKHLSGGNQQKVAIGKWISPDRHVYMFDEPTKGIDVNAKKEVFQLIHSLAEQGKGVLYFTSEIDELLEIADRILVMYDGEIIATYSAREATQENIMQAATGGITK</sequence>
<dbReference type="SUPFAM" id="SSF52540">
    <property type="entry name" value="P-loop containing nucleoside triphosphate hydrolases"/>
    <property type="match status" value="2"/>
</dbReference>
<dbReference type="EC" id="7.6.2.13" evidence="8"/>
<dbReference type="RefSeq" id="WP_138124789.1">
    <property type="nucleotide sequence ID" value="NZ_SWLG01000004.1"/>
</dbReference>